<gene>
    <name evidence="1" type="ORF">METHB2_480024</name>
</gene>
<protein>
    <submittedName>
        <fullName evidence="1">Uncharacterized protein</fullName>
    </submittedName>
</protein>
<dbReference type="EMBL" id="CADCXN010000078">
    <property type="protein sequence ID" value="CAA9891690.1"/>
    <property type="molecule type" value="Genomic_DNA"/>
</dbReference>
<dbReference type="AlphaFoldDB" id="A0A8S0XJZ5"/>
<organism evidence="1 2">
    <name type="scientific">Candidatus Methylobacter favarea</name>
    <dbReference type="NCBI Taxonomy" id="2707345"/>
    <lineage>
        <taxon>Bacteria</taxon>
        <taxon>Pseudomonadati</taxon>
        <taxon>Pseudomonadota</taxon>
        <taxon>Gammaproteobacteria</taxon>
        <taxon>Methylococcales</taxon>
        <taxon>Methylococcaceae</taxon>
        <taxon>Methylobacter</taxon>
    </lineage>
</organism>
<evidence type="ECO:0000313" key="1">
    <source>
        <dbReference type="EMBL" id="CAA9891690.1"/>
    </source>
</evidence>
<name>A0A8S0XJZ5_9GAMM</name>
<dbReference type="Proteomes" id="UP000494216">
    <property type="component" value="Unassembled WGS sequence"/>
</dbReference>
<keyword evidence="2" id="KW-1185">Reference proteome</keyword>
<reference evidence="1 2" key="1">
    <citation type="submission" date="2020-02" db="EMBL/GenBank/DDBJ databases">
        <authorList>
            <person name="Hogendoorn C."/>
        </authorList>
    </citation>
    <scope>NUCLEOTIDE SEQUENCE [LARGE SCALE GENOMIC DNA]</scope>
    <source>
        <strain evidence="1">METHB21</strain>
    </source>
</reference>
<accession>A0A8S0XJZ5</accession>
<evidence type="ECO:0000313" key="2">
    <source>
        <dbReference type="Proteomes" id="UP000494216"/>
    </source>
</evidence>
<comment type="caution">
    <text evidence="1">The sequence shown here is derived from an EMBL/GenBank/DDBJ whole genome shotgun (WGS) entry which is preliminary data.</text>
</comment>
<sequence length="56" mass="6031">MLITMKKLPGNQPDSLRPRKDLGFRIDALTGRTGACAHQASHGLSLAASRLSCHCQ</sequence>
<proteinExistence type="predicted"/>